<dbReference type="HOGENOM" id="CLU_126679_2_0_1"/>
<evidence type="ECO:0000256" key="4">
    <source>
        <dbReference type="ARBA" id="ARBA00035129"/>
    </source>
</evidence>
<organism evidence="6 7">
    <name type="scientific">Piloderma croceum (strain F 1598)</name>
    <dbReference type="NCBI Taxonomy" id="765440"/>
    <lineage>
        <taxon>Eukaryota</taxon>
        <taxon>Fungi</taxon>
        <taxon>Dikarya</taxon>
        <taxon>Basidiomycota</taxon>
        <taxon>Agaricomycotina</taxon>
        <taxon>Agaricomycetes</taxon>
        <taxon>Agaricomycetidae</taxon>
        <taxon>Atheliales</taxon>
        <taxon>Atheliaceae</taxon>
        <taxon>Piloderma</taxon>
    </lineage>
</organism>
<dbReference type="PANTHER" id="PTHR28235">
    <property type="entry name" value="PROTEIN FYV4, MITOCHONDRIAL"/>
    <property type="match status" value="1"/>
</dbReference>
<comment type="similarity">
    <text evidence="2">Belongs to the mitochondrion-specific ribosomal protein mS41 family.</text>
</comment>
<dbReference type="InterPro" id="IPR019083">
    <property type="entry name" value="SAM_Ribosomal_mS41"/>
</dbReference>
<feature type="domain" description="Small ribosomal subunit protein mS41 SAM" evidence="5">
    <location>
        <begin position="11"/>
        <end position="65"/>
    </location>
</feature>
<dbReference type="InParanoid" id="A0A0C3CGZ2"/>
<evidence type="ECO:0000256" key="1">
    <source>
        <dbReference type="ARBA" id="ARBA00004173"/>
    </source>
</evidence>
<dbReference type="AlphaFoldDB" id="A0A0C3CGZ2"/>
<feature type="non-terminal residue" evidence="6">
    <location>
        <position position="1"/>
    </location>
</feature>
<evidence type="ECO:0000313" key="7">
    <source>
        <dbReference type="Proteomes" id="UP000054166"/>
    </source>
</evidence>
<name>A0A0C3CGZ2_PILCF</name>
<reference evidence="7" key="2">
    <citation type="submission" date="2015-01" db="EMBL/GenBank/DDBJ databases">
        <title>Evolutionary Origins and Diversification of the Mycorrhizal Mutualists.</title>
        <authorList>
            <consortium name="DOE Joint Genome Institute"/>
            <consortium name="Mycorrhizal Genomics Consortium"/>
            <person name="Kohler A."/>
            <person name="Kuo A."/>
            <person name="Nagy L.G."/>
            <person name="Floudas D."/>
            <person name="Copeland A."/>
            <person name="Barry K.W."/>
            <person name="Cichocki N."/>
            <person name="Veneault-Fourrey C."/>
            <person name="LaButti K."/>
            <person name="Lindquist E.A."/>
            <person name="Lipzen A."/>
            <person name="Lundell T."/>
            <person name="Morin E."/>
            <person name="Murat C."/>
            <person name="Riley R."/>
            <person name="Ohm R."/>
            <person name="Sun H."/>
            <person name="Tunlid A."/>
            <person name="Henrissat B."/>
            <person name="Grigoriev I.V."/>
            <person name="Hibbett D.S."/>
            <person name="Martin F."/>
        </authorList>
    </citation>
    <scope>NUCLEOTIDE SEQUENCE [LARGE SCALE GENOMIC DNA]</scope>
    <source>
        <strain evidence="7">F 1598</strain>
    </source>
</reference>
<keyword evidence="7" id="KW-1185">Reference proteome</keyword>
<dbReference type="InterPro" id="IPR039603">
    <property type="entry name" value="Ribosomal_mS41"/>
</dbReference>
<dbReference type="SMART" id="SM01238">
    <property type="entry name" value="IGR"/>
    <property type="match status" value="1"/>
</dbReference>
<evidence type="ECO:0000259" key="5">
    <source>
        <dbReference type="SMART" id="SM01238"/>
    </source>
</evidence>
<dbReference type="STRING" id="765440.A0A0C3CGZ2"/>
<dbReference type="Pfam" id="PF09597">
    <property type="entry name" value="SAM_Ribosomal_mS41"/>
    <property type="match status" value="1"/>
</dbReference>
<comment type="subcellular location">
    <subcellularLocation>
        <location evidence="1">Mitochondrion</location>
    </subcellularLocation>
</comment>
<evidence type="ECO:0000256" key="2">
    <source>
        <dbReference type="ARBA" id="ARBA00010492"/>
    </source>
</evidence>
<dbReference type="OrthoDB" id="18595at2759"/>
<protein>
    <recommendedName>
        <fullName evidence="4">Small ribosomal subunit protein mS41</fullName>
    </recommendedName>
</protein>
<dbReference type="Proteomes" id="UP000054166">
    <property type="component" value="Unassembled WGS sequence"/>
</dbReference>
<dbReference type="PANTHER" id="PTHR28235:SF1">
    <property type="entry name" value="SMALL RIBOSOMAL SUBUNIT PROTEIN MS41"/>
    <property type="match status" value="1"/>
</dbReference>
<sequence length="95" mass="10975">IPPPTDKINSPTDFLKAIGRSSETKVHIGDWAEFWNVSGLTMKAKGVGVQDRRYILWCMEKYRQGFKIREFAHEPKPKKKVRGWGPSVQNGKYVR</sequence>
<gene>
    <name evidence="6" type="ORF">PILCRDRAFT_49613</name>
</gene>
<feature type="non-terminal residue" evidence="6">
    <location>
        <position position="95"/>
    </location>
</feature>
<dbReference type="GO" id="GO:0005739">
    <property type="term" value="C:mitochondrion"/>
    <property type="evidence" value="ECO:0007669"/>
    <property type="project" value="UniProtKB-SubCell"/>
</dbReference>
<evidence type="ECO:0000256" key="3">
    <source>
        <dbReference type="ARBA" id="ARBA00023128"/>
    </source>
</evidence>
<reference evidence="6 7" key="1">
    <citation type="submission" date="2014-04" db="EMBL/GenBank/DDBJ databases">
        <authorList>
            <consortium name="DOE Joint Genome Institute"/>
            <person name="Kuo A."/>
            <person name="Tarkka M."/>
            <person name="Buscot F."/>
            <person name="Kohler A."/>
            <person name="Nagy L.G."/>
            <person name="Floudas D."/>
            <person name="Copeland A."/>
            <person name="Barry K.W."/>
            <person name="Cichocki N."/>
            <person name="Veneault-Fourrey C."/>
            <person name="LaButti K."/>
            <person name="Lindquist E.A."/>
            <person name="Lipzen A."/>
            <person name="Lundell T."/>
            <person name="Morin E."/>
            <person name="Murat C."/>
            <person name="Sun H."/>
            <person name="Tunlid A."/>
            <person name="Henrissat B."/>
            <person name="Grigoriev I.V."/>
            <person name="Hibbett D.S."/>
            <person name="Martin F."/>
            <person name="Nordberg H.P."/>
            <person name="Cantor M.N."/>
            <person name="Hua S.X."/>
        </authorList>
    </citation>
    <scope>NUCLEOTIDE SEQUENCE [LARGE SCALE GENOMIC DNA]</scope>
    <source>
        <strain evidence="6 7">F 1598</strain>
    </source>
</reference>
<dbReference type="FunCoup" id="A0A0C3CGZ2">
    <property type="interactions" value="161"/>
</dbReference>
<evidence type="ECO:0000313" key="6">
    <source>
        <dbReference type="EMBL" id="KIM89022.1"/>
    </source>
</evidence>
<proteinExistence type="inferred from homology"/>
<keyword evidence="3" id="KW-0496">Mitochondrion</keyword>
<dbReference type="EMBL" id="KN832975">
    <property type="protein sequence ID" value="KIM89022.1"/>
    <property type="molecule type" value="Genomic_DNA"/>
</dbReference>
<accession>A0A0C3CGZ2</accession>